<dbReference type="VEuPathDB" id="FungiDB:A1O9_11512"/>
<reference evidence="9 10" key="1">
    <citation type="submission" date="2013-03" db="EMBL/GenBank/DDBJ databases">
        <title>The Genome Sequence of Exophiala aquamarina CBS 119918.</title>
        <authorList>
            <consortium name="The Broad Institute Genomics Platform"/>
            <person name="Cuomo C."/>
            <person name="de Hoog S."/>
            <person name="Gorbushina A."/>
            <person name="Walker B."/>
            <person name="Young S.K."/>
            <person name="Zeng Q."/>
            <person name="Gargeya S."/>
            <person name="Fitzgerald M."/>
            <person name="Haas B."/>
            <person name="Abouelleil A."/>
            <person name="Allen A.W."/>
            <person name="Alvarado L."/>
            <person name="Arachchi H.M."/>
            <person name="Berlin A.M."/>
            <person name="Chapman S.B."/>
            <person name="Gainer-Dewar J."/>
            <person name="Goldberg J."/>
            <person name="Griggs A."/>
            <person name="Gujja S."/>
            <person name="Hansen M."/>
            <person name="Howarth C."/>
            <person name="Imamovic A."/>
            <person name="Ireland A."/>
            <person name="Larimer J."/>
            <person name="McCowan C."/>
            <person name="Murphy C."/>
            <person name="Pearson M."/>
            <person name="Poon T.W."/>
            <person name="Priest M."/>
            <person name="Roberts A."/>
            <person name="Saif S."/>
            <person name="Shea T."/>
            <person name="Sisk P."/>
            <person name="Sykes S."/>
            <person name="Wortman J."/>
            <person name="Nusbaum C."/>
            <person name="Birren B."/>
        </authorList>
    </citation>
    <scope>NUCLEOTIDE SEQUENCE [LARGE SCALE GENOMIC DNA]</scope>
    <source>
        <strain evidence="9 10">CBS 119918</strain>
    </source>
</reference>
<evidence type="ECO:0000256" key="4">
    <source>
        <dbReference type="ARBA" id="ARBA00024778"/>
    </source>
</evidence>
<dbReference type="CDD" id="cd09270">
    <property type="entry name" value="RNase_H2-B"/>
    <property type="match status" value="1"/>
</dbReference>
<dbReference type="PANTHER" id="PTHR13383:SF11">
    <property type="entry name" value="RIBONUCLEASE H2 SUBUNIT B"/>
    <property type="match status" value="1"/>
</dbReference>
<comment type="subcellular location">
    <subcellularLocation>
        <location evidence="1">Nucleus</location>
    </subcellularLocation>
</comment>
<dbReference type="InterPro" id="IPR019024">
    <property type="entry name" value="RNase_H2_suB_wHTH"/>
</dbReference>
<dbReference type="Pfam" id="PF17745">
    <property type="entry name" value="Ydr279_N"/>
    <property type="match status" value="1"/>
</dbReference>
<feature type="domain" description="Rnh202 triple barrel" evidence="8">
    <location>
        <begin position="36"/>
        <end position="129"/>
    </location>
</feature>
<feature type="region of interest" description="Disordered" evidence="6">
    <location>
        <begin position="374"/>
        <end position="411"/>
    </location>
</feature>
<evidence type="ECO:0000313" key="9">
    <source>
        <dbReference type="EMBL" id="KEF52272.1"/>
    </source>
</evidence>
<dbReference type="GO" id="GO:0005654">
    <property type="term" value="C:nucleoplasm"/>
    <property type="evidence" value="ECO:0007669"/>
    <property type="project" value="TreeGrafter"/>
</dbReference>
<dbReference type="Pfam" id="PF09468">
    <property type="entry name" value="RNase_H2-Ydr279"/>
    <property type="match status" value="1"/>
</dbReference>
<keyword evidence="3" id="KW-0539">Nucleus</keyword>
<feature type="domain" description="Ribonuclease H2 subunit B wHTH" evidence="7">
    <location>
        <begin position="132"/>
        <end position="329"/>
    </location>
</feature>
<evidence type="ECO:0000256" key="5">
    <source>
        <dbReference type="ARBA" id="ARBA00033464"/>
    </source>
</evidence>
<dbReference type="OrthoDB" id="29098at2759"/>
<dbReference type="InterPro" id="IPR041195">
    <property type="entry name" value="Rnh202_N"/>
</dbReference>
<dbReference type="EMBL" id="AMGV01000018">
    <property type="protein sequence ID" value="KEF52272.1"/>
    <property type="molecule type" value="Genomic_DNA"/>
</dbReference>
<dbReference type="GeneID" id="25286410"/>
<feature type="compositionally biased region" description="Basic and acidic residues" evidence="6">
    <location>
        <begin position="374"/>
        <end position="409"/>
    </location>
</feature>
<dbReference type="STRING" id="1182545.A0A072NY08"/>
<dbReference type="PANTHER" id="PTHR13383">
    <property type="entry name" value="RIBONUCLEASE H2 SUBUNIT B"/>
    <property type="match status" value="1"/>
</dbReference>
<gene>
    <name evidence="9" type="ORF">A1O9_11512</name>
</gene>
<evidence type="ECO:0000256" key="6">
    <source>
        <dbReference type="SAM" id="MobiDB-lite"/>
    </source>
</evidence>
<organism evidence="9 10">
    <name type="scientific">Exophiala aquamarina CBS 119918</name>
    <dbReference type="NCBI Taxonomy" id="1182545"/>
    <lineage>
        <taxon>Eukaryota</taxon>
        <taxon>Fungi</taxon>
        <taxon>Dikarya</taxon>
        <taxon>Ascomycota</taxon>
        <taxon>Pezizomycotina</taxon>
        <taxon>Eurotiomycetes</taxon>
        <taxon>Chaetothyriomycetidae</taxon>
        <taxon>Chaetothyriales</taxon>
        <taxon>Herpotrichiellaceae</taxon>
        <taxon>Exophiala</taxon>
    </lineage>
</organism>
<evidence type="ECO:0000259" key="7">
    <source>
        <dbReference type="Pfam" id="PF09468"/>
    </source>
</evidence>
<dbReference type="Gene3D" id="1.10.20.120">
    <property type="match status" value="1"/>
</dbReference>
<evidence type="ECO:0000259" key="8">
    <source>
        <dbReference type="Pfam" id="PF17745"/>
    </source>
</evidence>
<evidence type="ECO:0000256" key="1">
    <source>
        <dbReference type="ARBA" id="ARBA00004123"/>
    </source>
</evidence>
<dbReference type="GO" id="GO:0032299">
    <property type="term" value="C:ribonuclease H2 complex"/>
    <property type="evidence" value="ECO:0007669"/>
    <property type="project" value="InterPro"/>
</dbReference>
<evidence type="ECO:0000256" key="2">
    <source>
        <dbReference type="ARBA" id="ARBA00019062"/>
    </source>
</evidence>
<sequence>MAPLTRSNSTSPVKKAAQKPSQPQVKQQREPLKHFILPKELSSNARFLLLKHPRSSAPQRFLFCPEKGLFEFTKVNAPADDPRSLLFSKSESYASAEVNDNAEGCKEGGTISNGYISKRPDFFIATTFDVAFLLLALILPKTFKSSKALFQPIDDILEDYIHEDKHLRYLFNHGRRFLEQAMLRFCDSIEAGDEHLYRPSEEKTLRMVMQKVNAAICAGLPASLDERFVKRKLELPVLSVRRENSSISTSLVVSFQDNCDTPPENLDSQSSATSSAPSVVFSELSAGSSMTSVAPDNIPGKMQDLQQQNIVLEYILVSYVPPVVAERLQARVAAENSPVNFTPLREHLKTIAKMKADANASRSIGDFSRKRGLEEEEATDLREEKKRKQDEEDRKRKAGESRGVRDLKKVNVTGMKKMSDFFAKKPATKVKS</sequence>
<keyword evidence="10" id="KW-1185">Reference proteome</keyword>
<feature type="compositionally biased region" description="Polar residues" evidence="6">
    <location>
        <begin position="1"/>
        <end position="12"/>
    </location>
</feature>
<feature type="region of interest" description="Disordered" evidence="6">
    <location>
        <begin position="1"/>
        <end position="31"/>
    </location>
</feature>
<comment type="function">
    <text evidence="4">Non catalytic subunit of RNase H2, an endonuclease that specifically degrades the RNA of RNA:DNA hybrids. Participates in DNA replication, possibly by mediating the removal of lagging-strand Okazaki fragment RNA primers during DNA replication. Mediates the excision of single ribonucleotides from DNA:RNA duplexes.</text>
</comment>
<accession>A0A072NY08</accession>
<proteinExistence type="predicted"/>
<name>A0A072NY08_9EURO</name>
<comment type="caution">
    <text evidence="9">The sequence shown here is derived from an EMBL/GenBank/DDBJ whole genome shotgun (WGS) entry which is preliminary data.</text>
</comment>
<evidence type="ECO:0000256" key="3">
    <source>
        <dbReference type="ARBA" id="ARBA00023242"/>
    </source>
</evidence>
<dbReference type="AlphaFoldDB" id="A0A072NY08"/>
<evidence type="ECO:0000313" key="10">
    <source>
        <dbReference type="Proteomes" id="UP000027920"/>
    </source>
</evidence>
<dbReference type="InterPro" id="IPR040456">
    <property type="entry name" value="RNase_H2_suB"/>
</dbReference>
<dbReference type="RefSeq" id="XP_013254862.1">
    <property type="nucleotide sequence ID" value="XM_013399408.1"/>
</dbReference>
<protein>
    <recommendedName>
        <fullName evidence="2">Ribonuclease H2 subunit B</fullName>
    </recommendedName>
    <alternativeName>
        <fullName evidence="5">Ribonuclease HI subunit B</fullName>
    </alternativeName>
</protein>
<dbReference type="HOGENOM" id="CLU_057573_0_0_1"/>
<dbReference type="Proteomes" id="UP000027920">
    <property type="component" value="Unassembled WGS sequence"/>
</dbReference>
<dbReference type="GO" id="GO:0006401">
    <property type="term" value="P:RNA catabolic process"/>
    <property type="evidence" value="ECO:0007669"/>
    <property type="project" value="TreeGrafter"/>
</dbReference>